<proteinExistence type="predicted"/>
<name>A0AAW2T5E7_SESRA</name>
<dbReference type="AlphaFoldDB" id="A0AAW2T5E7"/>
<organism evidence="2">
    <name type="scientific">Sesamum radiatum</name>
    <name type="common">Black benniseed</name>
    <dbReference type="NCBI Taxonomy" id="300843"/>
    <lineage>
        <taxon>Eukaryota</taxon>
        <taxon>Viridiplantae</taxon>
        <taxon>Streptophyta</taxon>
        <taxon>Embryophyta</taxon>
        <taxon>Tracheophyta</taxon>
        <taxon>Spermatophyta</taxon>
        <taxon>Magnoliopsida</taxon>
        <taxon>eudicotyledons</taxon>
        <taxon>Gunneridae</taxon>
        <taxon>Pentapetalae</taxon>
        <taxon>asterids</taxon>
        <taxon>lamiids</taxon>
        <taxon>Lamiales</taxon>
        <taxon>Pedaliaceae</taxon>
        <taxon>Sesamum</taxon>
    </lineage>
</organism>
<keyword evidence="1" id="KW-0175">Coiled coil</keyword>
<reference evidence="2" key="1">
    <citation type="submission" date="2020-06" db="EMBL/GenBank/DDBJ databases">
        <authorList>
            <person name="Li T."/>
            <person name="Hu X."/>
            <person name="Zhang T."/>
            <person name="Song X."/>
            <person name="Zhang H."/>
            <person name="Dai N."/>
            <person name="Sheng W."/>
            <person name="Hou X."/>
            <person name="Wei L."/>
        </authorList>
    </citation>
    <scope>NUCLEOTIDE SEQUENCE</scope>
    <source>
        <strain evidence="2">G02</strain>
        <tissue evidence="2">Leaf</tissue>
    </source>
</reference>
<comment type="caution">
    <text evidence="2">The sequence shown here is derived from an EMBL/GenBank/DDBJ whole genome shotgun (WGS) entry which is preliminary data.</text>
</comment>
<accession>A0AAW2T5E7</accession>
<dbReference type="EMBL" id="JACGWJ010000009">
    <property type="protein sequence ID" value="KAL0399777.1"/>
    <property type="molecule type" value="Genomic_DNA"/>
</dbReference>
<sequence>MKRCTNLIISCDKVLKDKLQTTIFTKAQEEKDDDRESVVSSYDISYGDEMIGHVRYEVATTHNITLSEENFVEEENARLRLEELEALDWKMLEAQQRLKCYQARLSRAFNKKVQSRSFQVSDRVLAVRRPIITPHRTRNKFTSKRDDSYVVKEVYINEAYKLVAEDGLRIGLINEKFLKRYYV</sequence>
<gene>
    <name evidence="2" type="ORF">Sradi_2321000</name>
</gene>
<evidence type="ECO:0000256" key="1">
    <source>
        <dbReference type="SAM" id="Coils"/>
    </source>
</evidence>
<reference evidence="2" key="2">
    <citation type="journal article" date="2024" name="Plant">
        <title>Genomic evolution and insights into agronomic trait innovations of Sesamum species.</title>
        <authorList>
            <person name="Miao H."/>
            <person name="Wang L."/>
            <person name="Qu L."/>
            <person name="Liu H."/>
            <person name="Sun Y."/>
            <person name="Le M."/>
            <person name="Wang Q."/>
            <person name="Wei S."/>
            <person name="Zheng Y."/>
            <person name="Lin W."/>
            <person name="Duan Y."/>
            <person name="Cao H."/>
            <person name="Xiong S."/>
            <person name="Wang X."/>
            <person name="Wei L."/>
            <person name="Li C."/>
            <person name="Ma Q."/>
            <person name="Ju M."/>
            <person name="Zhao R."/>
            <person name="Li G."/>
            <person name="Mu C."/>
            <person name="Tian Q."/>
            <person name="Mei H."/>
            <person name="Zhang T."/>
            <person name="Gao T."/>
            <person name="Zhang H."/>
        </authorList>
    </citation>
    <scope>NUCLEOTIDE SEQUENCE</scope>
    <source>
        <strain evidence="2">G02</strain>
    </source>
</reference>
<evidence type="ECO:0000313" key="2">
    <source>
        <dbReference type="EMBL" id="KAL0399777.1"/>
    </source>
</evidence>
<feature type="coiled-coil region" evidence="1">
    <location>
        <begin position="84"/>
        <end position="111"/>
    </location>
</feature>
<protein>
    <submittedName>
        <fullName evidence="2">Uncharacterized protein</fullName>
    </submittedName>
</protein>